<evidence type="ECO:0000313" key="2">
    <source>
        <dbReference type="Proteomes" id="UP001219525"/>
    </source>
</evidence>
<proteinExistence type="predicted"/>
<evidence type="ECO:0000313" key="1">
    <source>
        <dbReference type="EMBL" id="KAJ7200397.1"/>
    </source>
</evidence>
<protein>
    <submittedName>
        <fullName evidence="1">Uncharacterized protein</fullName>
    </submittedName>
</protein>
<feature type="non-terminal residue" evidence="1">
    <location>
        <position position="117"/>
    </location>
</feature>
<comment type="caution">
    <text evidence="1">The sequence shown here is derived from an EMBL/GenBank/DDBJ whole genome shotgun (WGS) entry which is preliminary data.</text>
</comment>
<dbReference type="EMBL" id="JARJCW010000063">
    <property type="protein sequence ID" value="KAJ7200397.1"/>
    <property type="molecule type" value="Genomic_DNA"/>
</dbReference>
<organism evidence="1 2">
    <name type="scientific">Mycena pura</name>
    <dbReference type="NCBI Taxonomy" id="153505"/>
    <lineage>
        <taxon>Eukaryota</taxon>
        <taxon>Fungi</taxon>
        <taxon>Dikarya</taxon>
        <taxon>Basidiomycota</taxon>
        <taxon>Agaricomycotina</taxon>
        <taxon>Agaricomycetes</taxon>
        <taxon>Agaricomycetidae</taxon>
        <taxon>Agaricales</taxon>
        <taxon>Marasmiineae</taxon>
        <taxon>Mycenaceae</taxon>
        <taxon>Mycena</taxon>
    </lineage>
</organism>
<dbReference type="AlphaFoldDB" id="A0AAD6V2I9"/>
<accession>A0AAD6V2I9</accession>
<keyword evidence="2" id="KW-1185">Reference proteome</keyword>
<sequence length="117" mass="12773">MSSLPTWEIRAIADPRLTWGARRGAHTHCCTTCGTSLLTGKNSGFCCGPGGSKFGEVRPLPPLPPEYNTFIDDPNISRLSRILNLVLSFASLETTQPFPQNDGPPGFMAIQGRVYHR</sequence>
<reference evidence="1" key="1">
    <citation type="submission" date="2023-03" db="EMBL/GenBank/DDBJ databases">
        <title>Massive genome expansion in bonnet fungi (Mycena s.s.) driven by repeated elements and novel gene families across ecological guilds.</title>
        <authorList>
            <consortium name="Lawrence Berkeley National Laboratory"/>
            <person name="Harder C.B."/>
            <person name="Miyauchi S."/>
            <person name="Viragh M."/>
            <person name="Kuo A."/>
            <person name="Thoen E."/>
            <person name="Andreopoulos B."/>
            <person name="Lu D."/>
            <person name="Skrede I."/>
            <person name="Drula E."/>
            <person name="Henrissat B."/>
            <person name="Morin E."/>
            <person name="Kohler A."/>
            <person name="Barry K."/>
            <person name="LaButti K."/>
            <person name="Morin E."/>
            <person name="Salamov A."/>
            <person name="Lipzen A."/>
            <person name="Mereny Z."/>
            <person name="Hegedus B."/>
            <person name="Baldrian P."/>
            <person name="Stursova M."/>
            <person name="Weitz H."/>
            <person name="Taylor A."/>
            <person name="Grigoriev I.V."/>
            <person name="Nagy L.G."/>
            <person name="Martin F."/>
            <person name="Kauserud H."/>
        </authorList>
    </citation>
    <scope>NUCLEOTIDE SEQUENCE</scope>
    <source>
        <strain evidence="1">9144</strain>
    </source>
</reference>
<name>A0AAD6V2I9_9AGAR</name>
<dbReference type="Proteomes" id="UP001219525">
    <property type="component" value="Unassembled WGS sequence"/>
</dbReference>
<gene>
    <name evidence="1" type="ORF">GGX14DRAFT_372382</name>
</gene>